<evidence type="ECO:0000313" key="2">
    <source>
        <dbReference type="EMBL" id="KAF8438174.1"/>
    </source>
</evidence>
<dbReference type="PANTHER" id="PTHR45033">
    <property type="match status" value="1"/>
</dbReference>
<keyword evidence="3" id="KW-1185">Reference proteome</keyword>
<dbReference type="AlphaFoldDB" id="A0AAD4BS31"/>
<accession>A0AAD4BS31</accession>
<dbReference type="SMART" id="SM00829">
    <property type="entry name" value="PKS_ER"/>
    <property type="match status" value="1"/>
</dbReference>
<name>A0AAD4BS31_BOLED</name>
<protein>
    <submittedName>
        <fullName evidence="2">NAD-P-binding protein</fullName>
    </submittedName>
</protein>
<dbReference type="PANTHER" id="PTHR45033:SF3">
    <property type="entry name" value="DEHYDROGENASE, PUTATIVE (AFU_ORTHOLOGUE AFUA_2G13270)-RELATED"/>
    <property type="match status" value="1"/>
</dbReference>
<evidence type="ECO:0000259" key="1">
    <source>
        <dbReference type="SMART" id="SM00829"/>
    </source>
</evidence>
<dbReference type="Pfam" id="PF08240">
    <property type="entry name" value="ADH_N"/>
    <property type="match status" value="1"/>
</dbReference>
<dbReference type="Gene3D" id="3.90.180.10">
    <property type="entry name" value="Medium-chain alcohol dehydrogenases, catalytic domain"/>
    <property type="match status" value="1"/>
</dbReference>
<dbReference type="InterPro" id="IPR013149">
    <property type="entry name" value="ADH-like_C"/>
</dbReference>
<dbReference type="Proteomes" id="UP001194468">
    <property type="component" value="Unassembled WGS sequence"/>
</dbReference>
<dbReference type="InterPro" id="IPR013154">
    <property type="entry name" value="ADH-like_N"/>
</dbReference>
<dbReference type="InterPro" id="IPR052711">
    <property type="entry name" value="Zinc_ADH-like"/>
</dbReference>
<dbReference type="SUPFAM" id="SSF50129">
    <property type="entry name" value="GroES-like"/>
    <property type="match status" value="1"/>
</dbReference>
<reference evidence="2" key="1">
    <citation type="submission" date="2019-10" db="EMBL/GenBank/DDBJ databases">
        <authorList>
            <consortium name="DOE Joint Genome Institute"/>
            <person name="Kuo A."/>
            <person name="Miyauchi S."/>
            <person name="Kiss E."/>
            <person name="Drula E."/>
            <person name="Kohler A."/>
            <person name="Sanchez-Garcia M."/>
            <person name="Andreopoulos B."/>
            <person name="Barry K.W."/>
            <person name="Bonito G."/>
            <person name="Buee M."/>
            <person name="Carver A."/>
            <person name="Chen C."/>
            <person name="Cichocki N."/>
            <person name="Clum A."/>
            <person name="Culley D."/>
            <person name="Crous P.W."/>
            <person name="Fauchery L."/>
            <person name="Girlanda M."/>
            <person name="Hayes R."/>
            <person name="Keri Z."/>
            <person name="LaButti K."/>
            <person name="Lipzen A."/>
            <person name="Lombard V."/>
            <person name="Magnuson J."/>
            <person name="Maillard F."/>
            <person name="Morin E."/>
            <person name="Murat C."/>
            <person name="Nolan M."/>
            <person name="Ohm R."/>
            <person name="Pangilinan J."/>
            <person name="Pereira M."/>
            <person name="Perotto S."/>
            <person name="Peter M."/>
            <person name="Riley R."/>
            <person name="Sitrit Y."/>
            <person name="Stielow B."/>
            <person name="Szollosi G."/>
            <person name="Zifcakova L."/>
            <person name="Stursova M."/>
            <person name="Spatafora J.W."/>
            <person name="Tedersoo L."/>
            <person name="Vaario L.-M."/>
            <person name="Yamada A."/>
            <person name="Yan M."/>
            <person name="Wang P."/>
            <person name="Xu J."/>
            <person name="Bruns T."/>
            <person name="Baldrian P."/>
            <person name="Vilgalys R."/>
            <person name="Henrissat B."/>
            <person name="Grigoriev I.V."/>
            <person name="Hibbett D."/>
            <person name="Nagy L.G."/>
            <person name="Martin F.M."/>
        </authorList>
    </citation>
    <scope>NUCLEOTIDE SEQUENCE</scope>
    <source>
        <strain evidence="2">BED1</strain>
    </source>
</reference>
<dbReference type="InterPro" id="IPR036291">
    <property type="entry name" value="NAD(P)-bd_dom_sf"/>
</dbReference>
<sequence>MATRLPKETRALVLKKSSAERKPLYHDAVIVKRPIVPPLQSGQVLVKMGAVAFNHRDLWIRYGQYPNIAFGATFGADGAGTVVASADPHDPLLRRRVFLSPMRGWESSPDAPEPESTFGILGGGNNPPLGTFAEYVVVERDHVVRSPDHLDDVHMAAWPVCGLTAWRATMVHARVARGQTILITGIGGGVALIALQLCLAKGANVFVTSSSEDKIRKAIALGAAGGVLYTSKDWSSQLAKLLAEGGRSVLFDAVIDSGGGDIMGQVNKVLKRGGKVIVYGMTANPVVKFTMREVLKHHQLIGSTMGSYQDLVDATRFMAEHAIVPVVSHVLEGLGSAEQGFELMKRGSQFGKIVVRMDDGGQVAARL</sequence>
<dbReference type="EMBL" id="WHUW01000017">
    <property type="protein sequence ID" value="KAF8438174.1"/>
    <property type="molecule type" value="Genomic_DNA"/>
</dbReference>
<dbReference type="InterPro" id="IPR020843">
    <property type="entry name" value="ER"/>
</dbReference>
<dbReference type="SUPFAM" id="SSF51735">
    <property type="entry name" value="NAD(P)-binding Rossmann-fold domains"/>
    <property type="match status" value="1"/>
</dbReference>
<gene>
    <name evidence="2" type="ORF">L210DRAFT_2310126</name>
</gene>
<evidence type="ECO:0000313" key="3">
    <source>
        <dbReference type="Proteomes" id="UP001194468"/>
    </source>
</evidence>
<feature type="domain" description="Enoyl reductase (ER)" evidence="1">
    <location>
        <begin position="26"/>
        <end position="355"/>
    </location>
</feature>
<dbReference type="GO" id="GO:0016491">
    <property type="term" value="F:oxidoreductase activity"/>
    <property type="evidence" value="ECO:0007669"/>
    <property type="project" value="InterPro"/>
</dbReference>
<reference evidence="2" key="2">
    <citation type="journal article" date="2020" name="Nat. Commun.">
        <title>Large-scale genome sequencing of mycorrhizal fungi provides insights into the early evolution of symbiotic traits.</title>
        <authorList>
            <person name="Miyauchi S."/>
            <person name="Kiss E."/>
            <person name="Kuo A."/>
            <person name="Drula E."/>
            <person name="Kohler A."/>
            <person name="Sanchez-Garcia M."/>
            <person name="Morin E."/>
            <person name="Andreopoulos B."/>
            <person name="Barry K.W."/>
            <person name="Bonito G."/>
            <person name="Buee M."/>
            <person name="Carver A."/>
            <person name="Chen C."/>
            <person name="Cichocki N."/>
            <person name="Clum A."/>
            <person name="Culley D."/>
            <person name="Crous P.W."/>
            <person name="Fauchery L."/>
            <person name="Girlanda M."/>
            <person name="Hayes R.D."/>
            <person name="Keri Z."/>
            <person name="LaButti K."/>
            <person name="Lipzen A."/>
            <person name="Lombard V."/>
            <person name="Magnuson J."/>
            <person name="Maillard F."/>
            <person name="Murat C."/>
            <person name="Nolan M."/>
            <person name="Ohm R.A."/>
            <person name="Pangilinan J."/>
            <person name="Pereira M.F."/>
            <person name="Perotto S."/>
            <person name="Peter M."/>
            <person name="Pfister S."/>
            <person name="Riley R."/>
            <person name="Sitrit Y."/>
            <person name="Stielow J.B."/>
            <person name="Szollosi G."/>
            <person name="Zifcakova L."/>
            <person name="Stursova M."/>
            <person name="Spatafora J.W."/>
            <person name="Tedersoo L."/>
            <person name="Vaario L.M."/>
            <person name="Yamada A."/>
            <person name="Yan M."/>
            <person name="Wang P."/>
            <person name="Xu J."/>
            <person name="Bruns T."/>
            <person name="Baldrian P."/>
            <person name="Vilgalys R."/>
            <person name="Dunand C."/>
            <person name="Henrissat B."/>
            <person name="Grigoriev I.V."/>
            <person name="Hibbett D."/>
            <person name="Nagy L.G."/>
            <person name="Martin F.M."/>
        </authorList>
    </citation>
    <scope>NUCLEOTIDE SEQUENCE</scope>
    <source>
        <strain evidence="2">BED1</strain>
    </source>
</reference>
<dbReference type="Gene3D" id="3.40.50.720">
    <property type="entry name" value="NAD(P)-binding Rossmann-like Domain"/>
    <property type="match status" value="1"/>
</dbReference>
<comment type="caution">
    <text evidence="2">The sequence shown here is derived from an EMBL/GenBank/DDBJ whole genome shotgun (WGS) entry which is preliminary data.</text>
</comment>
<organism evidence="2 3">
    <name type="scientific">Boletus edulis BED1</name>
    <dbReference type="NCBI Taxonomy" id="1328754"/>
    <lineage>
        <taxon>Eukaryota</taxon>
        <taxon>Fungi</taxon>
        <taxon>Dikarya</taxon>
        <taxon>Basidiomycota</taxon>
        <taxon>Agaricomycotina</taxon>
        <taxon>Agaricomycetes</taxon>
        <taxon>Agaricomycetidae</taxon>
        <taxon>Boletales</taxon>
        <taxon>Boletineae</taxon>
        <taxon>Boletaceae</taxon>
        <taxon>Boletoideae</taxon>
        <taxon>Boletus</taxon>
    </lineage>
</organism>
<proteinExistence type="predicted"/>
<dbReference type="InterPro" id="IPR011032">
    <property type="entry name" value="GroES-like_sf"/>
</dbReference>
<dbReference type="Pfam" id="PF00107">
    <property type="entry name" value="ADH_zinc_N"/>
    <property type="match status" value="1"/>
</dbReference>